<sequence>MTQWTLKACRVNAGYTLRQVAKKVGKNFQTISKYEKDSTLIPFELLKDLSELYHVKLDDIFLGDSTKKIELTPEELKGQLIENRNMERIYYPICRA</sequence>
<reference evidence="3 4" key="1">
    <citation type="journal article" date="2012" name="PLoS ONE">
        <title>Gene Repertoire Evolution of Streptococcus pyogenes Inferred from Phylogenomic Analysis with Streptococcus canis and Streptococcus dysgalactiae.</title>
        <authorList>
            <person name="Lefebure T."/>
            <person name="Richards V.P."/>
            <person name="Lang P."/>
            <person name="Pavinski-Bitar P."/>
            <person name="Stanhope M.J."/>
        </authorList>
    </citation>
    <scope>NUCLEOTIDE SEQUENCE [LARGE SCALE GENOMIC DNA]</scope>
    <source>
        <strain evidence="3 4">FSL Z3-227</strain>
    </source>
</reference>
<comment type="caution">
    <text evidence="3">The sequence shown here is derived from an EMBL/GenBank/DDBJ whole genome shotgun (WGS) entry which is preliminary data.</text>
</comment>
<evidence type="ECO:0000259" key="2">
    <source>
        <dbReference type="PROSITE" id="PS50943"/>
    </source>
</evidence>
<protein>
    <submittedName>
        <fullName evidence="3">DNA-binding phage protein</fullName>
    </submittedName>
</protein>
<gene>
    <name evidence="3" type="ORF">SCAZ3_00815</name>
</gene>
<organism evidence="3 4">
    <name type="scientific">Streptococcus canis FSL Z3-227</name>
    <dbReference type="NCBI Taxonomy" id="482234"/>
    <lineage>
        <taxon>Bacteria</taxon>
        <taxon>Bacillati</taxon>
        <taxon>Bacillota</taxon>
        <taxon>Bacilli</taxon>
        <taxon>Lactobacillales</taxon>
        <taxon>Streptococcaceae</taxon>
        <taxon>Streptococcus</taxon>
    </lineage>
</organism>
<dbReference type="PANTHER" id="PTHR46558">
    <property type="entry name" value="TRACRIPTIONAL REGULATORY PROTEIN-RELATED-RELATED"/>
    <property type="match status" value="1"/>
</dbReference>
<dbReference type="SUPFAM" id="SSF47413">
    <property type="entry name" value="lambda repressor-like DNA-binding domains"/>
    <property type="match status" value="1"/>
</dbReference>
<dbReference type="InterPro" id="IPR001387">
    <property type="entry name" value="Cro/C1-type_HTH"/>
</dbReference>
<evidence type="ECO:0000313" key="4">
    <source>
        <dbReference type="Proteomes" id="UP000004423"/>
    </source>
</evidence>
<evidence type="ECO:0000256" key="1">
    <source>
        <dbReference type="ARBA" id="ARBA00023125"/>
    </source>
</evidence>
<dbReference type="GO" id="GO:0003677">
    <property type="term" value="F:DNA binding"/>
    <property type="evidence" value="ECO:0007669"/>
    <property type="project" value="UniProtKB-KW"/>
</dbReference>
<dbReference type="PANTHER" id="PTHR46558:SF13">
    <property type="entry name" value="HTH-TYPE TRANSCRIPTIONAL REGULATOR IMMR"/>
    <property type="match status" value="1"/>
</dbReference>
<name>A0AAV3FPR2_STRCB</name>
<dbReference type="Gene3D" id="1.10.260.40">
    <property type="entry name" value="lambda repressor-like DNA-binding domains"/>
    <property type="match status" value="1"/>
</dbReference>
<proteinExistence type="predicted"/>
<evidence type="ECO:0000313" key="3">
    <source>
        <dbReference type="EMBL" id="EIQ80936.1"/>
    </source>
</evidence>
<feature type="domain" description="HTH cro/C1-type" evidence="2">
    <location>
        <begin position="6"/>
        <end position="60"/>
    </location>
</feature>
<dbReference type="InterPro" id="IPR010982">
    <property type="entry name" value="Lambda_DNA-bd_dom_sf"/>
</dbReference>
<dbReference type="EMBL" id="AIDX01000001">
    <property type="protein sequence ID" value="EIQ80936.1"/>
    <property type="molecule type" value="Genomic_DNA"/>
</dbReference>
<dbReference type="SMART" id="SM00530">
    <property type="entry name" value="HTH_XRE"/>
    <property type="match status" value="1"/>
</dbReference>
<dbReference type="PROSITE" id="PS50943">
    <property type="entry name" value="HTH_CROC1"/>
    <property type="match status" value="1"/>
</dbReference>
<keyword evidence="1 3" id="KW-0238">DNA-binding</keyword>
<dbReference type="AlphaFoldDB" id="A0AAV3FPR2"/>
<dbReference type="Pfam" id="PF01381">
    <property type="entry name" value="HTH_3"/>
    <property type="match status" value="1"/>
</dbReference>
<accession>A0AAV3FPR2</accession>
<dbReference type="CDD" id="cd00093">
    <property type="entry name" value="HTH_XRE"/>
    <property type="match status" value="1"/>
</dbReference>
<dbReference type="Proteomes" id="UP000004423">
    <property type="component" value="Unassembled WGS sequence"/>
</dbReference>